<comment type="subcellular location">
    <subcellularLocation>
        <location evidence="1">Cell inner membrane</location>
        <topology evidence="1">Multi-pass membrane protein</topology>
    </subcellularLocation>
</comment>
<feature type="transmembrane region" description="Helical" evidence="6">
    <location>
        <begin position="159"/>
        <end position="182"/>
    </location>
</feature>
<keyword evidence="2" id="KW-0997">Cell inner membrane</keyword>
<evidence type="ECO:0000256" key="2">
    <source>
        <dbReference type="ARBA" id="ARBA00022519"/>
    </source>
</evidence>
<dbReference type="Pfam" id="PF00672">
    <property type="entry name" value="HAMP"/>
    <property type="match status" value="1"/>
</dbReference>
<dbReference type="InterPro" id="IPR004089">
    <property type="entry name" value="MCPsignal_dom"/>
</dbReference>
<feature type="domain" description="Methyl-accepting transducer" evidence="7">
    <location>
        <begin position="238"/>
        <end position="474"/>
    </location>
</feature>
<feature type="domain" description="HAMP" evidence="9">
    <location>
        <begin position="179"/>
        <end position="233"/>
    </location>
</feature>
<keyword evidence="3 5" id="KW-0807">Transducer</keyword>
<evidence type="ECO:0000256" key="3">
    <source>
        <dbReference type="ARBA" id="ARBA00023224"/>
    </source>
</evidence>
<accession>A0A4P9VL74</accession>
<gene>
    <name evidence="10" type="ORF">B9G39_07510</name>
</gene>
<feature type="transmembrane region" description="Helical" evidence="6">
    <location>
        <begin position="12"/>
        <end position="32"/>
    </location>
</feature>
<keyword evidence="6" id="KW-1133">Transmembrane helix</keyword>
<dbReference type="InterPro" id="IPR003660">
    <property type="entry name" value="HAMP_dom"/>
</dbReference>
<dbReference type="GO" id="GO:0005886">
    <property type="term" value="C:plasma membrane"/>
    <property type="evidence" value="ECO:0007669"/>
    <property type="project" value="UniProtKB-SubCell"/>
</dbReference>
<dbReference type="SUPFAM" id="SSF58104">
    <property type="entry name" value="Methyl-accepting chemotaxis protein (MCP) signaling domain"/>
    <property type="match status" value="1"/>
</dbReference>
<evidence type="ECO:0000313" key="10">
    <source>
        <dbReference type="EMBL" id="RDH43299.1"/>
    </source>
</evidence>
<evidence type="ECO:0000259" key="8">
    <source>
        <dbReference type="PROSITE" id="PS50192"/>
    </source>
</evidence>
<evidence type="ECO:0000259" key="7">
    <source>
        <dbReference type="PROSITE" id="PS50111"/>
    </source>
</evidence>
<proteinExistence type="inferred from homology"/>
<sequence length="510" mass="55364">MSIYPKSIRARLIIEFTIVVTIVLALFGYYNYSRTASQLEENLTQQAKATIERLSVSLPGPIWNYEPEFIDKNALSEMQADFVSGISVKSKTEVLALFIKDDAGEIVKSKTLPKDFSDKLSETLLFNDDGELQEVGNVEVFIDDSKVQEILQGVLMRQVIQALILDVLIALLIFFIIMRIVLKPLNQIGTAINDIASGEGDLTQRLDTNSATEISALAQGFNGFVENLQTIVTELFSLSEKLQSTALESRQIINETSDGVLNQQTKIDMVATATSEMSQSIGNVANNANAASESASDANHKAEEGNHIVNQAVTVIQSLANEITSVTQATQQLITEGENIGTVLDVIKSISEQTNLLALNAAIEAARAGEAGRGFAVVADEVRTLAQKTNESTDEIHQSILNLRSCSETVEKGIVNLEHHASSGVTKVSDAGEAINKILDAVNTIAEMNSHIAEASQEQSSVISEINENIVNISMVAEETAERAKETGEKSGEVETLANNIRDMMSRFKI</sequence>
<dbReference type="CDD" id="cd06225">
    <property type="entry name" value="HAMP"/>
    <property type="match status" value="1"/>
</dbReference>
<feature type="domain" description="T-SNARE coiled-coil homology" evidence="8">
    <location>
        <begin position="425"/>
        <end position="487"/>
    </location>
</feature>
<dbReference type="PROSITE" id="PS50885">
    <property type="entry name" value="HAMP"/>
    <property type="match status" value="1"/>
</dbReference>
<dbReference type="SMART" id="SM00304">
    <property type="entry name" value="HAMP"/>
    <property type="match status" value="1"/>
</dbReference>
<dbReference type="GO" id="GO:0007165">
    <property type="term" value="P:signal transduction"/>
    <property type="evidence" value="ECO:0007669"/>
    <property type="project" value="UniProtKB-KW"/>
</dbReference>
<dbReference type="PRINTS" id="PR00260">
    <property type="entry name" value="CHEMTRNSDUCR"/>
</dbReference>
<evidence type="ECO:0000313" key="11">
    <source>
        <dbReference type="Proteomes" id="UP000257039"/>
    </source>
</evidence>
<evidence type="ECO:0000259" key="9">
    <source>
        <dbReference type="PROSITE" id="PS50885"/>
    </source>
</evidence>
<dbReference type="SMART" id="SM00283">
    <property type="entry name" value="MA"/>
    <property type="match status" value="1"/>
</dbReference>
<protein>
    <submittedName>
        <fullName evidence="10">Methyl-accepting chemotaxis protein</fullName>
    </submittedName>
</protein>
<dbReference type="Pfam" id="PF00015">
    <property type="entry name" value="MCPsignal"/>
    <property type="match status" value="1"/>
</dbReference>
<dbReference type="PROSITE" id="PS50111">
    <property type="entry name" value="CHEMOTAXIS_TRANSDUC_2"/>
    <property type="match status" value="1"/>
</dbReference>
<keyword evidence="2" id="KW-1003">Cell membrane</keyword>
<keyword evidence="11" id="KW-1185">Reference proteome</keyword>
<name>A0A4P9VL74_9GAMM</name>
<evidence type="ECO:0000256" key="4">
    <source>
        <dbReference type="ARBA" id="ARBA00029447"/>
    </source>
</evidence>
<dbReference type="FunFam" id="1.10.287.950:FF:000001">
    <property type="entry name" value="Methyl-accepting chemotaxis sensory transducer"/>
    <property type="match status" value="1"/>
</dbReference>
<dbReference type="Proteomes" id="UP000257039">
    <property type="component" value="Unassembled WGS sequence"/>
</dbReference>
<dbReference type="EMBL" id="NDXW01000001">
    <property type="protein sequence ID" value="RDH43299.1"/>
    <property type="molecule type" value="Genomic_DNA"/>
</dbReference>
<evidence type="ECO:0000256" key="1">
    <source>
        <dbReference type="ARBA" id="ARBA00004429"/>
    </source>
</evidence>
<evidence type="ECO:0000256" key="5">
    <source>
        <dbReference type="PROSITE-ProRule" id="PRU00284"/>
    </source>
</evidence>
<dbReference type="InterPro" id="IPR004090">
    <property type="entry name" value="Chemotax_Me-accpt_rcpt"/>
</dbReference>
<dbReference type="GO" id="GO:0004888">
    <property type="term" value="F:transmembrane signaling receptor activity"/>
    <property type="evidence" value="ECO:0007669"/>
    <property type="project" value="InterPro"/>
</dbReference>
<dbReference type="PANTHER" id="PTHR32089:SF120">
    <property type="entry name" value="METHYL-ACCEPTING CHEMOTAXIS PROTEIN TLPQ"/>
    <property type="match status" value="1"/>
</dbReference>
<keyword evidence="6" id="KW-0812">Transmembrane</keyword>
<comment type="similarity">
    <text evidence="4">Belongs to the methyl-accepting chemotaxis (MCP) protein family.</text>
</comment>
<dbReference type="InterPro" id="IPR000727">
    <property type="entry name" value="T_SNARE_dom"/>
</dbReference>
<reference evidence="10 11" key="1">
    <citation type="submission" date="2017-04" db="EMBL/GenBank/DDBJ databases">
        <title>Draft genome sequence of Zooshikella ganghwensis VG4 isolated from Red Sea sediments.</title>
        <authorList>
            <person name="Rehman Z."/>
            <person name="Alam I."/>
            <person name="Kamau A."/>
            <person name="Bajic V."/>
            <person name="Leiknes T."/>
        </authorList>
    </citation>
    <scope>NUCLEOTIDE SEQUENCE [LARGE SCALE GENOMIC DNA]</scope>
    <source>
        <strain evidence="10 11">VG4</strain>
    </source>
</reference>
<dbReference type="AlphaFoldDB" id="A0A4P9VL74"/>
<dbReference type="PROSITE" id="PS50192">
    <property type="entry name" value="T_SNARE"/>
    <property type="match status" value="1"/>
</dbReference>
<evidence type="ECO:0000256" key="6">
    <source>
        <dbReference type="SAM" id="Phobius"/>
    </source>
</evidence>
<dbReference type="RefSeq" id="WP_094786649.1">
    <property type="nucleotide sequence ID" value="NZ_NDXW01000001.1"/>
</dbReference>
<dbReference type="GO" id="GO:0006935">
    <property type="term" value="P:chemotaxis"/>
    <property type="evidence" value="ECO:0007669"/>
    <property type="project" value="InterPro"/>
</dbReference>
<dbReference type="Gene3D" id="1.10.287.950">
    <property type="entry name" value="Methyl-accepting chemotaxis protein"/>
    <property type="match status" value="1"/>
</dbReference>
<comment type="caution">
    <text evidence="10">The sequence shown here is derived from an EMBL/GenBank/DDBJ whole genome shotgun (WGS) entry which is preliminary data.</text>
</comment>
<dbReference type="PANTHER" id="PTHR32089">
    <property type="entry name" value="METHYL-ACCEPTING CHEMOTAXIS PROTEIN MCPB"/>
    <property type="match status" value="1"/>
</dbReference>
<keyword evidence="6" id="KW-0472">Membrane</keyword>
<organism evidence="10 11">
    <name type="scientific">Zooshikella ganghwensis</name>
    <dbReference type="NCBI Taxonomy" id="202772"/>
    <lineage>
        <taxon>Bacteria</taxon>
        <taxon>Pseudomonadati</taxon>
        <taxon>Pseudomonadota</taxon>
        <taxon>Gammaproteobacteria</taxon>
        <taxon>Oceanospirillales</taxon>
        <taxon>Zooshikellaceae</taxon>
        <taxon>Zooshikella</taxon>
    </lineage>
</organism>